<keyword evidence="2" id="KW-0040">ANK repeat</keyword>
<protein>
    <submittedName>
        <fullName evidence="5">Uncharacterized protein</fullName>
    </submittedName>
</protein>
<feature type="repeat" description="ANK" evidence="2">
    <location>
        <begin position="846"/>
        <end position="878"/>
    </location>
</feature>
<dbReference type="InterPro" id="IPR036770">
    <property type="entry name" value="Ankyrin_rpt-contain_sf"/>
</dbReference>
<dbReference type="PANTHER" id="PTHR10039:SF15">
    <property type="entry name" value="NACHT DOMAIN-CONTAINING PROTEIN"/>
    <property type="match status" value="1"/>
</dbReference>
<dbReference type="InterPro" id="IPR054471">
    <property type="entry name" value="GPIID_WHD"/>
</dbReference>
<dbReference type="Proteomes" id="UP000254866">
    <property type="component" value="Unassembled WGS sequence"/>
</dbReference>
<dbReference type="InterPro" id="IPR002110">
    <property type="entry name" value="Ankyrin_rpt"/>
</dbReference>
<evidence type="ECO:0000313" key="5">
    <source>
        <dbReference type="EMBL" id="RDL41845.1"/>
    </source>
</evidence>
<reference evidence="5 6" key="1">
    <citation type="journal article" date="2018" name="IMA Fungus">
        <title>IMA Genome-F 9: Draft genome sequence of Annulohypoxylon stygium, Aspergillus mulundensis, Berkeleyomyces basicola (syn. Thielaviopsis basicola), Ceratocystis smalleyi, two Cercospora beticola strains, Coleophoma cylindrospora, Fusarium fracticaudum, Phialophora cf. hyalina, and Morchella septimelata.</title>
        <authorList>
            <person name="Wingfield B.D."/>
            <person name="Bills G.F."/>
            <person name="Dong Y."/>
            <person name="Huang W."/>
            <person name="Nel W.J."/>
            <person name="Swalarsk-Parry B.S."/>
            <person name="Vaghefi N."/>
            <person name="Wilken P.M."/>
            <person name="An Z."/>
            <person name="de Beer Z.W."/>
            <person name="De Vos L."/>
            <person name="Chen L."/>
            <person name="Duong T.A."/>
            <person name="Gao Y."/>
            <person name="Hammerbacher A."/>
            <person name="Kikkert J.R."/>
            <person name="Li Y."/>
            <person name="Li H."/>
            <person name="Li K."/>
            <person name="Li Q."/>
            <person name="Liu X."/>
            <person name="Ma X."/>
            <person name="Naidoo K."/>
            <person name="Pethybridge S.J."/>
            <person name="Sun J."/>
            <person name="Steenkamp E.T."/>
            <person name="van der Nest M.A."/>
            <person name="van Wyk S."/>
            <person name="Wingfield M.J."/>
            <person name="Xiong C."/>
            <person name="Yue Q."/>
            <person name="Zhang X."/>
        </authorList>
    </citation>
    <scope>NUCLEOTIDE SEQUENCE [LARGE SCALE GENOMIC DNA]</scope>
    <source>
        <strain evidence="5 6">BP 5553</strain>
    </source>
</reference>
<feature type="domain" description="Nephrocystin 3-like N-terminal" evidence="4">
    <location>
        <begin position="188"/>
        <end position="353"/>
    </location>
</feature>
<evidence type="ECO:0000259" key="3">
    <source>
        <dbReference type="Pfam" id="PF22939"/>
    </source>
</evidence>
<organism evidence="5 6">
    <name type="scientific">Venustampulla echinocandica</name>
    <dbReference type="NCBI Taxonomy" id="2656787"/>
    <lineage>
        <taxon>Eukaryota</taxon>
        <taxon>Fungi</taxon>
        <taxon>Dikarya</taxon>
        <taxon>Ascomycota</taxon>
        <taxon>Pezizomycotina</taxon>
        <taxon>Leotiomycetes</taxon>
        <taxon>Helotiales</taxon>
        <taxon>Pleuroascaceae</taxon>
        <taxon>Venustampulla</taxon>
    </lineage>
</organism>
<evidence type="ECO:0000256" key="2">
    <source>
        <dbReference type="PROSITE-ProRule" id="PRU00023"/>
    </source>
</evidence>
<feature type="repeat" description="ANK" evidence="2">
    <location>
        <begin position="778"/>
        <end position="810"/>
    </location>
</feature>
<feature type="repeat" description="ANK" evidence="2">
    <location>
        <begin position="912"/>
        <end position="944"/>
    </location>
</feature>
<evidence type="ECO:0000259" key="4">
    <source>
        <dbReference type="Pfam" id="PF24883"/>
    </source>
</evidence>
<feature type="domain" description="GPI inositol-deacylase winged helix" evidence="3">
    <location>
        <begin position="463"/>
        <end position="542"/>
    </location>
</feature>
<dbReference type="SMART" id="SM00248">
    <property type="entry name" value="ANK"/>
    <property type="match status" value="9"/>
</dbReference>
<dbReference type="RefSeq" id="XP_031874501.1">
    <property type="nucleotide sequence ID" value="XM_032010447.1"/>
</dbReference>
<dbReference type="SUPFAM" id="SSF52540">
    <property type="entry name" value="P-loop containing nucleoside triphosphate hydrolases"/>
    <property type="match status" value="1"/>
</dbReference>
<feature type="repeat" description="ANK" evidence="2">
    <location>
        <begin position="711"/>
        <end position="743"/>
    </location>
</feature>
<dbReference type="STRING" id="2656787.A0A370U265"/>
<dbReference type="Gene3D" id="1.25.40.20">
    <property type="entry name" value="Ankyrin repeat-containing domain"/>
    <property type="match status" value="4"/>
</dbReference>
<dbReference type="Pfam" id="PF12796">
    <property type="entry name" value="Ank_2"/>
    <property type="match status" value="3"/>
</dbReference>
<dbReference type="PANTHER" id="PTHR10039">
    <property type="entry name" value="AMELOGENIN"/>
    <property type="match status" value="1"/>
</dbReference>
<keyword evidence="6" id="KW-1185">Reference proteome</keyword>
<dbReference type="Gene3D" id="3.40.50.300">
    <property type="entry name" value="P-loop containing nucleotide triphosphate hydrolases"/>
    <property type="match status" value="1"/>
</dbReference>
<feature type="repeat" description="ANK" evidence="2">
    <location>
        <begin position="812"/>
        <end position="844"/>
    </location>
</feature>
<dbReference type="GeneID" id="43594673"/>
<feature type="repeat" description="ANK" evidence="2">
    <location>
        <begin position="745"/>
        <end position="777"/>
    </location>
</feature>
<dbReference type="OrthoDB" id="195446at2759"/>
<feature type="repeat" description="ANK" evidence="2">
    <location>
        <begin position="879"/>
        <end position="911"/>
    </location>
</feature>
<dbReference type="PRINTS" id="PR01415">
    <property type="entry name" value="ANKYRIN"/>
</dbReference>
<dbReference type="PROSITE" id="PS50088">
    <property type="entry name" value="ANK_REPEAT"/>
    <property type="match status" value="8"/>
</dbReference>
<dbReference type="AlphaFoldDB" id="A0A370U265"/>
<name>A0A370U265_9HELO</name>
<dbReference type="Pfam" id="PF24883">
    <property type="entry name" value="NPHP3_N"/>
    <property type="match status" value="1"/>
</dbReference>
<dbReference type="InterPro" id="IPR056884">
    <property type="entry name" value="NPHP3-like_N"/>
</dbReference>
<evidence type="ECO:0000256" key="1">
    <source>
        <dbReference type="ARBA" id="ARBA00022737"/>
    </source>
</evidence>
<sequence>MSFGFSVGDFIAVIELAKRIRKEFIDAPGQFKDISDEVRSLSIVLQDLEVLSERELNNEETEELHEIASGCRNVLEKLELTLDRYHELEPGPKGVSRSIKRVWKRLKWEPDDIRDLRSRIIANITLLNTFQGKLASQTSLATKVAVDRLNKRQDDRECREERQTILEWLTTIDYAPQQSDFINRREAGTGQWLIDSEEYQTWVKSPKKTLFCPGIPGAGKTILTAITIDDLTMRFRSEVDIGIAYLYCNFRRQDEQKADDLLASLLKQLSQERSSLPDSVKALYEKHKDKRTRPTLDEISKTFQSVTAMFSKVFIIIDAVDECRTTDGCRTRLLTEIFLAQAKSRANIFATSRFLPEVTERFEGSISLEIRASEEDVRRYLDSCMFRLPAFVSRSLDLQEEIKTGIVLLVEGMFLLAQLYLDSLIGKRSAKAIRTAIAKLPTGTNIYDCAYNNAMDRVEGQLQDQKELAKQVLSWITCAKRPLTTLELQHALAIEVGDSELDEENLPQIEDMVSVCAGLVTIDEESGIIRLVHYTTQEYFERTQKQWFSNAQTNITTICISYLLFDEFESGICQNDDEFEQRLQSNKLYDYVAHNWGYHAREASNSYQGITEFLQKQCQVEASSQALMAVKPWSGNKGYSQEIPKQMTGLHLAAYFGVDSAVRDLLGSNSPDSKDSYNQTPLSWAAQNGHEAIVTLLLDRGAELEAKDTKSGLTPLSWAARSGREAVATLLLDRSAELEAKDTKSGLTPLSWAARRGHKAIVTLLLDRGAELEAKDSRRRTPLLWAARRGHEAIVTLLLDRGAELEAKDTKSNLTPLSWVALGGHEAVVKLLLDRGAELEARDSIYSRTPLSWAAMSGHEAVVTLLLDRGAELEAKDYSSRTPLLYAALSGHEAVVTLLLNQGAELEAKDYSSQTPLSYAALGGHDAVVTLLLDRGAELEVKDSIYS</sequence>
<dbReference type="SUPFAM" id="SSF48403">
    <property type="entry name" value="Ankyrin repeat"/>
    <property type="match status" value="1"/>
</dbReference>
<dbReference type="PROSITE" id="PS50297">
    <property type="entry name" value="ANK_REP_REGION"/>
    <property type="match status" value="8"/>
</dbReference>
<dbReference type="InterPro" id="IPR027417">
    <property type="entry name" value="P-loop_NTPase"/>
</dbReference>
<comment type="caution">
    <text evidence="5">The sequence shown here is derived from an EMBL/GenBank/DDBJ whole genome shotgun (WGS) entry which is preliminary data.</text>
</comment>
<dbReference type="EMBL" id="NPIC01000001">
    <property type="protein sequence ID" value="RDL41845.1"/>
    <property type="molecule type" value="Genomic_DNA"/>
</dbReference>
<gene>
    <name evidence="5" type="ORF">BP5553_01824</name>
</gene>
<feature type="repeat" description="ANK" evidence="2">
    <location>
        <begin position="677"/>
        <end position="709"/>
    </location>
</feature>
<evidence type="ECO:0000313" key="6">
    <source>
        <dbReference type="Proteomes" id="UP000254866"/>
    </source>
</evidence>
<dbReference type="Pfam" id="PF22939">
    <property type="entry name" value="WHD_GPIID"/>
    <property type="match status" value="1"/>
</dbReference>
<proteinExistence type="predicted"/>
<dbReference type="Pfam" id="PF13637">
    <property type="entry name" value="Ank_4"/>
    <property type="match status" value="1"/>
</dbReference>
<accession>A0A370U265</accession>
<keyword evidence="1" id="KW-0677">Repeat</keyword>